<feature type="region of interest" description="Disordered" evidence="1">
    <location>
        <begin position="72"/>
        <end position="153"/>
    </location>
</feature>
<feature type="compositionally biased region" description="Basic and acidic residues" evidence="1">
    <location>
        <begin position="92"/>
        <end position="106"/>
    </location>
</feature>
<feature type="compositionally biased region" description="Pro residues" evidence="1">
    <location>
        <begin position="250"/>
        <end position="260"/>
    </location>
</feature>
<feature type="region of interest" description="Disordered" evidence="1">
    <location>
        <begin position="246"/>
        <end position="279"/>
    </location>
</feature>
<reference evidence="2" key="1">
    <citation type="journal article" date="2020" name="Stud. Mycol.">
        <title>101 Dothideomycetes genomes: a test case for predicting lifestyles and emergence of pathogens.</title>
        <authorList>
            <person name="Haridas S."/>
            <person name="Albert R."/>
            <person name="Binder M."/>
            <person name="Bloem J."/>
            <person name="Labutti K."/>
            <person name="Salamov A."/>
            <person name="Andreopoulos B."/>
            <person name="Baker S."/>
            <person name="Barry K."/>
            <person name="Bills G."/>
            <person name="Bluhm B."/>
            <person name="Cannon C."/>
            <person name="Castanera R."/>
            <person name="Culley D."/>
            <person name="Daum C."/>
            <person name="Ezra D."/>
            <person name="Gonzalez J."/>
            <person name="Henrissat B."/>
            <person name="Kuo A."/>
            <person name="Liang C."/>
            <person name="Lipzen A."/>
            <person name="Lutzoni F."/>
            <person name="Magnuson J."/>
            <person name="Mondo S."/>
            <person name="Nolan M."/>
            <person name="Ohm R."/>
            <person name="Pangilinan J."/>
            <person name="Park H.-J."/>
            <person name="Ramirez L."/>
            <person name="Alfaro M."/>
            <person name="Sun H."/>
            <person name="Tritt A."/>
            <person name="Yoshinaga Y."/>
            <person name="Zwiers L.-H."/>
            <person name="Turgeon B."/>
            <person name="Goodwin S."/>
            <person name="Spatafora J."/>
            <person name="Crous P."/>
            <person name="Grigoriev I."/>
        </authorList>
    </citation>
    <scope>NUCLEOTIDE SEQUENCE</scope>
    <source>
        <strain evidence="2">CBS 123094</strain>
    </source>
</reference>
<feature type="compositionally biased region" description="Acidic residues" evidence="1">
    <location>
        <begin position="124"/>
        <end position="136"/>
    </location>
</feature>
<keyword evidence="3" id="KW-1185">Reference proteome</keyword>
<dbReference type="AlphaFoldDB" id="A0A6A5VTZ3"/>
<organism evidence="2 3">
    <name type="scientific">Amniculicola lignicola CBS 123094</name>
    <dbReference type="NCBI Taxonomy" id="1392246"/>
    <lineage>
        <taxon>Eukaryota</taxon>
        <taxon>Fungi</taxon>
        <taxon>Dikarya</taxon>
        <taxon>Ascomycota</taxon>
        <taxon>Pezizomycotina</taxon>
        <taxon>Dothideomycetes</taxon>
        <taxon>Pleosporomycetidae</taxon>
        <taxon>Pleosporales</taxon>
        <taxon>Amniculicolaceae</taxon>
        <taxon>Amniculicola</taxon>
    </lineage>
</organism>
<proteinExistence type="predicted"/>
<sequence length="305" mass="33692">MQLCCMCGKPEGGADHIKGHGFDIFLDPSGPHPNNDANLMVSFGGHSWYRNDPLPSVPNSVPASQHNRVRHRAKRAKYSQPTPFPPLTFSERYSDVFDDGNREQPRRGLAPSHQLPGPNLGCEESVDWEDMDDEGEPVSSGIGGLGGSEGDQMEVDTNMDSGSPEVPDDGDVLTYESLKIELEDFLERFMEQYNETDQVSVWFLATKQVIHHAIYRANYPYPDDTPEKIWKDTEQQAIQAAKCGLDGDIPAPPTAAPTPTIPEASSKPTAPTKRTREYNLKSAAYGGRVNVKRQKKSGVKALLLR</sequence>
<protein>
    <submittedName>
        <fullName evidence="2">Uncharacterized protein</fullName>
    </submittedName>
</protein>
<name>A0A6A5VTZ3_9PLEO</name>
<gene>
    <name evidence="2" type="ORF">P154DRAFT_583388</name>
</gene>
<dbReference type="Proteomes" id="UP000799779">
    <property type="component" value="Unassembled WGS sequence"/>
</dbReference>
<dbReference type="EMBL" id="ML977768">
    <property type="protein sequence ID" value="KAF1992850.1"/>
    <property type="molecule type" value="Genomic_DNA"/>
</dbReference>
<accession>A0A6A5VTZ3</accession>
<evidence type="ECO:0000313" key="2">
    <source>
        <dbReference type="EMBL" id="KAF1992850.1"/>
    </source>
</evidence>
<evidence type="ECO:0000313" key="3">
    <source>
        <dbReference type="Proteomes" id="UP000799779"/>
    </source>
</evidence>
<evidence type="ECO:0000256" key="1">
    <source>
        <dbReference type="SAM" id="MobiDB-lite"/>
    </source>
</evidence>